<organism evidence="3 4">
    <name type="scientific">Piloderma croceum (strain F 1598)</name>
    <dbReference type="NCBI Taxonomy" id="765440"/>
    <lineage>
        <taxon>Eukaryota</taxon>
        <taxon>Fungi</taxon>
        <taxon>Dikarya</taxon>
        <taxon>Basidiomycota</taxon>
        <taxon>Agaricomycotina</taxon>
        <taxon>Agaricomycetes</taxon>
        <taxon>Agaricomycetidae</taxon>
        <taxon>Atheliales</taxon>
        <taxon>Atheliaceae</taxon>
        <taxon>Piloderma</taxon>
    </lineage>
</organism>
<dbReference type="InParanoid" id="A0A0C3CFW9"/>
<dbReference type="InterPro" id="IPR002014">
    <property type="entry name" value="VHS_dom"/>
</dbReference>
<dbReference type="Gene3D" id="1.25.40.90">
    <property type="match status" value="1"/>
</dbReference>
<keyword evidence="4" id="KW-1185">Reference proteome</keyword>
<dbReference type="CDD" id="cd16980">
    <property type="entry name" value="VHS_Lsb5"/>
    <property type="match status" value="1"/>
</dbReference>
<feature type="compositionally biased region" description="Basic and acidic residues" evidence="1">
    <location>
        <begin position="189"/>
        <end position="221"/>
    </location>
</feature>
<dbReference type="Gene3D" id="1.20.58.160">
    <property type="match status" value="1"/>
</dbReference>
<dbReference type="InterPro" id="IPR008942">
    <property type="entry name" value="ENTH_VHS"/>
</dbReference>
<feature type="region of interest" description="Disordered" evidence="1">
    <location>
        <begin position="366"/>
        <end position="486"/>
    </location>
</feature>
<evidence type="ECO:0000313" key="3">
    <source>
        <dbReference type="EMBL" id="KIM88607.1"/>
    </source>
</evidence>
<dbReference type="GO" id="GO:0043130">
    <property type="term" value="F:ubiquitin binding"/>
    <property type="evidence" value="ECO:0007669"/>
    <property type="project" value="InterPro"/>
</dbReference>
<dbReference type="GO" id="GO:0006897">
    <property type="term" value="P:endocytosis"/>
    <property type="evidence" value="ECO:0007669"/>
    <property type="project" value="InterPro"/>
</dbReference>
<dbReference type="CDD" id="cd14232">
    <property type="entry name" value="GAT_LSB5"/>
    <property type="match status" value="1"/>
</dbReference>
<dbReference type="Pfam" id="PF00790">
    <property type="entry name" value="VHS"/>
    <property type="match status" value="1"/>
</dbReference>
<dbReference type="GO" id="GO:0035091">
    <property type="term" value="F:phosphatidylinositol binding"/>
    <property type="evidence" value="ECO:0007669"/>
    <property type="project" value="InterPro"/>
</dbReference>
<dbReference type="GO" id="GO:0007015">
    <property type="term" value="P:actin filament organization"/>
    <property type="evidence" value="ECO:0007669"/>
    <property type="project" value="InterPro"/>
</dbReference>
<name>A0A0C3CFW9_PILCF</name>
<gene>
    <name evidence="3" type="ORF">PILCRDRAFT_813571</name>
</gene>
<dbReference type="SMART" id="SM00288">
    <property type="entry name" value="VHS"/>
    <property type="match status" value="1"/>
</dbReference>
<feature type="region of interest" description="Disordered" evidence="1">
    <location>
        <begin position="173"/>
        <end position="237"/>
    </location>
</feature>
<accession>A0A0C3CFW9</accession>
<dbReference type="AlphaFoldDB" id="A0A0C3CFW9"/>
<dbReference type="GO" id="GO:0051666">
    <property type="term" value="P:actin cortical patch localization"/>
    <property type="evidence" value="ECO:0007669"/>
    <property type="project" value="TreeGrafter"/>
</dbReference>
<evidence type="ECO:0000256" key="1">
    <source>
        <dbReference type="SAM" id="MobiDB-lite"/>
    </source>
</evidence>
<dbReference type="GO" id="GO:0007034">
    <property type="term" value="P:vacuolar transport"/>
    <property type="evidence" value="ECO:0007669"/>
    <property type="project" value="UniProtKB-ARBA"/>
</dbReference>
<reference evidence="4" key="2">
    <citation type="submission" date="2015-01" db="EMBL/GenBank/DDBJ databases">
        <title>Evolutionary Origins and Diversification of the Mycorrhizal Mutualists.</title>
        <authorList>
            <consortium name="DOE Joint Genome Institute"/>
            <consortium name="Mycorrhizal Genomics Consortium"/>
            <person name="Kohler A."/>
            <person name="Kuo A."/>
            <person name="Nagy L.G."/>
            <person name="Floudas D."/>
            <person name="Copeland A."/>
            <person name="Barry K.W."/>
            <person name="Cichocki N."/>
            <person name="Veneault-Fourrey C."/>
            <person name="LaButti K."/>
            <person name="Lindquist E.A."/>
            <person name="Lipzen A."/>
            <person name="Lundell T."/>
            <person name="Morin E."/>
            <person name="Murat C."/>
            <person name="Riley R."/>
            <person name="Ohm R."/>
            <person name="Sun H."/>
            <person name="Tunlid A."/>
            <person name="Henrissat B."/>
            <person name="Grigoriev I.V."/>
            <person name="Hibbett D.S."/>
            <person name="Martin F."/>
        </authorList>
    </citation>
    <scope>NUCLEOTIDE SEQUENCE [LARGE SCALE GENOMIC DNA]</scope>
    <source>
        <strain evidence="4">F 1598</strain>
    </source>
</reference>
<protein>
    <recommendedName>
        <fullName evidence="2">VHS domain-containing protein</fullName>
    </recommendedName>
</protein>
<dbReference type="OrthoDB" id="10068368at2759"/>
<dbReference type="InterPro" id="IPR045007">
    <property type="entry name" value="LSB5"/>
</dbReference>
<dbReference type="InterPro" id="IPR038425">
    <property type="entry name" value="GAT_sf"/>
</dbReference>
<dbReference type="FunCoup" id="A0A0C3CFW9">
    <property type="interactions" value="19"/>
</dbReference>
<feature type="domain" description="VHS" evidence="2">
    <location>
        <begin position="30"/>
        <end position="152"/>
    </location>
</feature>
<feature type="compositionally biased region" description="Basic and acidic residues" evidence="1">
    <location>
        <begin position="376"/>
        <end position="391"/>
    </location>
</feature>
<dbReference type="HOGENOM" id="CLU_036827_3_1_1"/>
<dbReference type="EMBL" id="KN832976">
    <property type="protein sequence ID" value="KIM88607.1"/>
    <property type="molecule type" value="Genomic_DNA"/>
</dbReference>
<proteinExistence type="predicted"/>
<dbReference type="InterPro" id="IPR044103">
    <property type="entry name" value="GAT_LSB5"/>
</dbReference>
<dbReference type="SUPFAM" id="SSF48464">
    <property type="entry name" value="ENTH/VHS domain"/>
    <property type="match status" value="1"/>
</dbReference>
<evidence type="ECO:0000313" key="4">
    <source>
        <dbReference type="Proteomes" id="UP000054166"/>
    </source>
</evidence>
<dbReference type="Proteomes" id="UP000054166">
    <property type="component" value="Unassembled WGS sequence"/>
</dbReference>
<reference evidence="3 4" key="1">
    <citation type="submission" date="2014-04" db="EMBL/GenBank/DDBJ databases">
        <authorList>
            <consortium name="DOE Joint Genome Institute"/>
            <person name="Kuo A."/>
            <person name="Tarkka M."/>
            <person name="Buscot F."/>
            <person name="Kohler A."/>
            <person name="Nagy L.G."/>
            <person name="Floudas D."/>
            <person name="Copeland A."/>
            <person name="Barry K.W."/>
            <person name="Cichocki N."/>
            <person name="Veneault-Fourrey C."/>
            <person name="LaButti K."/>
            <person name="Lindquist E.A."/>
            <person name="Lipzen A."/>
            <person name="Lundell T."/>
            <person name="Morin E."/>
            <person name="Murat C."/>
            <person name="Sun H."/>
            <person name="Tunlid A."/>
            <person name="Henrissat B."/>
            <person name="Grigoriev I.V."/>
            <person name="Hibbett D.S."/>
            <person name="Martin F."/>
            <person name="Nordberg H.P."/>
            <person name="Cantor M.N."/>
            <person name="Hua S.X."/>
        </authorList>
    </citation>
    <scope>NUCLEOTIDE SEQUENCE [LARGE SCALE GENOMIC DNA]</scope>
    <source>
        <strain evidence="3 4">F 1598</strain>
    </source>
</reference>
<dbReference type="PROSITE" id="PS50179">
    <property type="entry name" value="VHS"/>
    <property type="match status" value="1"/>
</dbReference>
<evidence type="ECO:0000259" key="2">
    <source>
        <dbReference type="PROSITE" id="PS50179"/>
    </source>
</evidence>
<dbReference type="PANTHER" id="PTHR47789">
    <property type="entry name" value="LAS SEVENTEEN-BINDING PROTEIN 5"/>
    <property type="match status" value="1"/>
</dbReference>
<dbReference type="STRING" id="765440.A0A0C3CFW9"/>
<dbReference type="GO" id="GO:0030479">
    <property type="term" value="C:actin cortical patch"/>
    <property type="evidence" value="ECO:0007669"/>
    <property type="project" value="TreeGrafter"/>
</dbReference>
<dbReference type="PANTHER" id="PTHR47789:SF1">
    <property type="entry name" value="LAS SEVENTEEN-BINDING PROTEIN 5"/>
    <property type="match status" value="1"/>
</dbReference>
<sequence>MSSISFGKQVISAFNREKPNSSITQWVEILTSLNYDEEAYDGIPEIVDSINLQPTGPAEASRAIRKKLKHGNAHNQYRALVILKALVENCGHKFQTTFADGQLTDALKHLATDSGTDPKVKKKLLSVLASWHSQFKTDPSMTLVAGLYRQYRPADRTPRQQAADSEVEQLFSKMGVGKAAGMDPGTISEYERRREKEEKDSAKRKAKEAKEKAKRAEEDAKRKKTKSRRQPFDFEKEKPQLLTSIANASQAANNLVNAITLVNPQTDSLQTNERVQECLDNAKLCRKSIVRYIQLVENEELIGTLIDTNERIIAALEMYDKLSAPVPTDPSEVNFAVQAGLAAANLSHTEGEVTKLQERQRAAVSRAVKAGSYRSNTREDSEGDTHLHPDLQDLSFGTLGGEQRGLPAPLHPSLPEDGGRNVWQRRGSLSDFSNYEDDSSEEGRKGRGHVTVSDDDEETNTTHHASGSGHGKLVDVDDPFADPFAG</sequence>
<dbReference type="SUPFAM" id="SSF89009">
    <property type="entry name" value="GAT-like domain"/>
    <property type="match status" value="1"/>
</dbReference>